<dbReference type="GO" id="GO:0016747">
    <property type="term" value="F:acyltransferase activity, transferring groups other than amino-acyl groups"/>
    <property type="evidence" value="ECO:0007669"/>
    <property type="project" value="InterPro"/>
</dbReference>
<dbReference type="InterPro" id="IPR000182">
    <property type="entry name" value="GNAT_dom"/>
</dbReference>
<dbReference type="RefSeq" id="WP_035903031.1">
    <property type="nucleotide sequence ID" value="NZ_AVPK01000002.1"/>
</dbReference>
<dbReference type="OrthoDB" id="4842490at2"/>
<feature type="domain" description="N-acetyltransferase" evidence="1">
    <location>
        <begin position="124"/>
        <end position="205"/>
    </location>
</feature>
<organism evidence="2 3">
    <name type="scientific">Knoellia subterranea KCTC 19937</name>
    <dbReference type="NCBI Taxonomy" id="1385521"/>
    <lineage>
        <taxon>Bacteria</taxon>
        <taxon>Bacillati</taxon>
        <taxon>Actinomycetota</taxon>
        <taxon>Actinomycetes</taxon>
        <taxon>Micrococcales</taxon>
        <taxon>Intrasporangiaceae</taxon>
        <taxon>Knoellia</taxon>
    </lineage>
</organism>
<name>A0A0A0JS21_9MICO</name>
<protein>
    <recommendedName>
        <fullName evidence="1">N-acetyltransferase domain-containing protein</fullName>
    </recommendedName>
</protein>
<sequence length="205" mass="22299">MPDATFPDIVPRTMSRHGVVPARGHAILGHEEALISHFPPEPDRPFVVHWTRSDRDAHAVLDDLVAHLAAAGARSVEWWFRGDSTPPGLEDLLIARGARQVEDQVGLARTVDAGLPTIADGVRVTLVEDRAALDAVVDIGVEVFGDPDTGDREHFFDEVNDELDRGVGAWVVGWLDREPVGRAHVGFEWGVAPLVGAAVLPRARR</sequence>
<reference evidence="2 3" key="1">
    <citation type="submission" date="2013-08" db="EMBL/GenBank/DDBJ databases">
        <title>The genome sequence of Knoellia subterranea.</title>
        <authorList>
            <person name="Zhu W."/>
            <person name="Wang G."/>
        </authorList>
    </citation>
    <scope>NUCLEOTIDE SEQUENCE [LARGE SCALE GENOMIC DNA]</scope>
    <source>
        <strain evidence="2 3">KCTC 19937</strain>
    </source>
</reference>
<evidence type="ECO:0000313" key="3">
    <source>
        <dbReference type="Proteomes" id="UP000030011"/>
    </source>
</evidence>
<dbReference type="Proteomes" id="UP000030011">
    <property type="component" value="Unassembled WGS sequence"/>
</dbReference>
<comment type="caution">
    <text evidence="2">The sequence shown here is derived from an EMBL/GenBank/DDBJ whole genome shotgun (WGS) entry which is preliminary data.</text>
</comment>
<dbReference type="PROSITE" id="PS51186">
    <property type="entry name" value="GNAT"/>
    <property type="match status" value="1"/>
</dbReference>
<evidence type="ECO:0000313" key="2">
    <source>
        <dbReference type="EMBL" id="KGN38867.1"/>
    </source>
</evidence>
<dbReference type="STRING" id="1385521.N803_07890"/>
<proteinExistence type="predicted"/>
<accession>A0A0A0JS21</accession>
<gene>
    <name evidence="2" type="ORF">N803_07890</name>
</gene>
<dbReference type="EMBL" id="AVPK01000002">
    <property type="protein sequence ID" value="KGN38867.1"/>
    <property type="molecule type" value="Genomic_DNA"/>
</dbReference>
<evidence type="ECO:0000259" key="1">
    <source>
        <dbReference type="PROSITE" id="PS51186"/>
    </source>
</evidence>
<dbReference type="Gene3D" id="3.40.630.30">
    <property type="match status" value="1"/>
</dbReference>
<keyword evidence="3" id="KW-1185">Reference proteome</keyword>
<dbReference type="AlphaFoldDB" id="A0A0A0JS21"/>